<evidence type="ECO:0000313" key="1">
    <source>
        <dbReference type="EMBL" id="KKM68378.1"/>
    </source>
</evidence>
<organism evidence="1">
    <name type="scientific">marine sediment metagenome</name>
    <dbReference type="NCBI Taxonomy" id="412755"/>
    <lineage>
        <taxon>unclassified sequences</taxon>
        <taxon>metagenomes</taxon>
        <taxon>ecological metagenomes</taxon>
    </lineage>
</organism>
<accession>A0A0F9JFK2</accession>
<sequence>MNHLKQALEDILVKKGRMTKRNDQPPFLSHFEVSIDQANCKGYADALVECWEIAKAGIAADTGQAAQAKIDAGILISFVIQMCLSDDLIDWLENQLDGDDDDDEDGDYQRMIDKFQAMQSTRMGRDADDLAEQLHKLQEEKGKDDSTG</sequence>
<dbReference type="AlphaFoldDB" id="A0A0F9JFK2"/>
<proteinExistence type="predicted"/>
<comment type="caution">
    <text evidence="1">The sequence shown here is derived from an EMBL/GenBank/DDBJ whole genome shotgun (WGS) entry which is preliminary data.</text>
</comment>
<dbReference type="EMBL" id="LAZR01010177">
    <property type="protein sequence ID" value="KKM68378.1"/>
    <property type="molecule type" value="Genomic_DNA"/>
</dbReference>
<name>A0A0F9JFK2_9ZZZZ</name>
<reference evidence="1" key="1">
    <citation type="journal article" date="2015" name="Nature">
        <title>Complex archaea that bridge the gap between prokaryotes and eukaryotes.</title>
        <authorList>
            <person name="Spang A."/>
            <person name="Saw J.H."/>
            <person name="Jorgensen S.L."/>
            <person name="Zaremba-Niedzwiedzka K."/>
            <person name="Martijn J."/>
            <person name="Lind A.E."/>
            <person name="van Eijk R."/>
            <person name="Schleper C."/>
            <person name="Guy L."/>
            <person name="Ettema T.J."/>
        </authorList>
    </citation>
    <scope>NUCLEOTIDE SEQUENCE</scope>
</reference>
<gene>
    <name evidence="1" type="ORF">LCGC14_1461390</name>
</gene>
<protein>
    <submittedName>
        <fullName evidence="1">Uncharacterized protein</fullName>
    </submittedName>
</protein>